<feature type="transmembrane region" description="Helical" evidence="7">
    <location>
        <begin position="161"/>
        <end position="179"/>
    </location>
</feature>
<feature type="transmembrane region" description="Helical" evidence="7">
    <location>
        <begin position="185"/>
        <end position="204"/>
    </location>
</feature>
<dbReference type="Proteomes" id="UP000523795">
    <property type="component" value="Unassembled WGS sequence"/>
</dbReference>
<dbReference type="Gene3D" id="1.20.1250.20">
    <property type="entry name" value="MFS general substrate transporter like domains"/>
    <property type="match status" value="1"/>
</dbReference>
<evidence type="ECO:0000313" key="10">
    <source>
        <dbReference type="Proteomes" id="UP000523795"/>
    </source>
</evidence>
<dbReference type="PANTHER" id="PTHR43045:SF1">
    <property type="entry name" value="SHIKIMATE TRANSPORTER"/>
    <property type="match status" value="1"/>
</dbReference>
<evidence type="ECO:0000256" key="7">
    <source>
        <dbReference type="SAM" id="Phobius"/>
    </source>
</evidence>
<protein>
    <submittedName>
        <fullName evidence="9">MHS family MFS transporter</fullName>
    </submittedName>
</protein>
<dbReference type="SUPFAM" id="SSF103473">
    <property type="entry name" value="MFS general substrate transporter"/>
    <property type="match status" value="1"/>
</dbReference>
<feature type="non-terminal residue" evidence="9">
    <location>
        <position position="239"/>
    </location>
</feature>
<keyword evidence="6 7" id="KW-0472">Membrane</keyword>
<keyword evidence="3" id="KW-1003">Cell membrane</keyword>
<sequence>MQDSTLAQKRKVFAASAIGTTIEWYDFFIYSTSAALVFSSQFCSAMDPSTALLTTMATTGVTFLARPIGSAVIGHFGDKLGRKKMLILTLGIMGAATFLVGTLPTYDQVGVLAPVLLVVLRFAQGFSAGGEWAGAALVAVEHAPARKRGMWGSASQLGTPLGLLLATALFLLMVTITTPEQFLAWGWRIPSFVSILMVVVGYYIRAKLDESPAFEEIKASHREDRTPLGDVFRQHKRPL</sequence>
<feature type="transmembrane region" description="Helical" evidence="7">
    <location>
        <begin position="51"/>
        <end position="73"/>
    </location>
</feature>
<accession>A0ABX1JRI6</accession>
<dbReference type="InterPro" id="IPR020846">
    <property type="entry name" value="MFS_dom"/>
</dbReference>
<name>A0ABX1JRI6_9MICC</name>
<proteinExistence type="predicted"/>
<dbReference type="PANTHER" id="PTHR43045">
    <property type="entry name" value="SHIKIMATE TRANSPORTER"/>
    <property type="match status" value="1"/>
</dbReference>
<organism evidence="9 10">
    <name type="scientific">Arthrobacter deserti</name>
    <dbReference type="NCBI Taxonomy" id="1742687"/>
    <lineage>
        <taxon>Bacteria</taxon>
        <taxon>Bacillati</taxon>
        <taxon>Actinomycetota</taxon>
        <taxon>Actinomycetes</taxon>
        <taxon>Micrococcales</taxon>
        <taxon>Micrococcaceae</taxon>
        <taxon>Arthrobacter</taxon>
    </lineage>
</organism>
<gene>
    <name evidence="9" type="ORF">HER39_09105</name>
</gene>
<feature type="transmembrane region" description="Helical" evidence="7">
    <location>
        <begin position="85"/>
        <end position="106"/>
    </location>
</feature>
<evidence type="ECO:0000259" key="8">
    <source>
        <dbReference type="PROSITE" id="PS50850"/>
    </source>
</evidence>
<evidence type="ECO:0000256" key="4">
    <source>
        <dbReference type="ARBA" id="ARBA00022692"/>
    </source>
</evidence>
<feature type="transmembrane region" description="Helical" evidence="7">
    <location>
        <begin position="112"/>
        <end position="140"/>
    </location>
</feature>
<reference evidence="9 10" key="1">
    <citation type="submission" date="2020-04" db="EMBL/GenBank/DDBJ databases">
        <authorList>
            <person name="Liu S."/>
        </authorList>
    </citation>
    <scope>NUCLEOTIDE SEQUENCE [LARGE SCALE GENOMIC DNA]</scope>
    <source>
        <strain evidence="9 10">CGMCC 1.15091</strain>
    </source>
</reference>
<dbReference type="EMBL" id="JAAZSR010000119">
    <property type="protein sequence ID" value="NKX50720.1"/>
    <property type="molecule type" value="Genomic_DNA"/>
</dbReference>
<evidence type="ECO:0000256" key="6">
    <source>
        <dbReference type="ARBA" id="ARBA00023136"/>
    </source>
</evidence>
<comment type="caution">
    <text evidence="9">The sequence shown here is derived from an EMBL/GenBank/DDBJ whole genome shotgun (WGS) entry which is preliminary data.</text>
</comment>
<dbReference type="InterPro" id="IPR036259">
    <property type="entry name" value="MFS_trans_sf"/>
</dbReference>
<evidence type="ECO:0000256" key="3">
    <source>
        <dbReference type="ARBA" id="ARBA00022475"/>
    </source>
</evidence>
<evidence type="ECO:0000313" key="9">
    <source>
        <dbReference type="EMBL" id="NKX50720.1"/>
    </source>
</evidence>
<dbReference type="InterPro" id="IPR005828">
    <property type="entry name" value="MFS_sugar_transport-like"/>
</dbReference>
<dbReference type="PROSITE" id="PS50850">
    <property type="entry name" value="MFS"/>
    <property type="match status" value="1"/>
</dbReference>
<comment type="subcellular location">
    <subcellularLocation>
        <location evidence="1">Cell membrane</location>
        <topology evidence="1">Multi-pass membrane protein</topology>
    </subcellularLocation>
</comment>
<keyword evidence="4 7" id="KW-0812">Transmembrane</keyword>
<evidence type="ECO:0000256" key="2">
    <source>
        <dbReference type="ARBA" id="ARBA00022448"/>
    </source>
</evidence>
<evidence type="ECO:0000256" key="1">
    <source>
        <dbReference type="ARBA" id="ARBA00004651"/>
    </source>
</evidence>
<evidence type="ECO:0000256" key="5">
    <source>
        <dbReference type="ARBA" id="ARBA00022989"/>
    </source>
</evidence>
<feature type="domain" description="Major facilitator superfamily (MFS) profile" evidence="8">
    <location>
        <begin position="12"/>
        <end position="239"/>
    </location>
</feature>
<keyword evidence="2" id="KW-0813">Transport</keyword>
<keyword evidence="10" id="KW-1185">Reference proteome</keyword>
<feature type="transmembrane region" description="Helical" evidence="7">
    <location>
        <begin position="12"/>
        <end position="31"/>
    </location>
</feature>
<dbReference type="Pfam" id="PF00083">
    <property type="entry name" value="Sugar_tr"/>
    <property type="match status" value="1"/>
</dbReference>
<keyword evidence="5 7" id="KW-1133">Transmembrane helix</keyword>